<dbReference type="AlphaFoldDB" id="A0A9P9JMG7"/>
<dbReference type="OrthoDB" id="6222486at2759"/>
<keyword evidence="2" id="KW-1185">Reference proteome</keyword>
<name>A0A9P9JMG7_9HYPO</name>
<dbReference type="Gene3D" id="2.40.128.680">
    <property type="match status" value="1"/>
</dbReference>
<proteinExistence type="predicted"/>
<evidence type="ECO:0000313" key="2">
    <source>
        <dbReference type="Proteomes" id="UP000738349"/>
    </source>
</evidence>
<evidence type="ECO:0000313" key="1">
    <source>
        <dbReference type="EMBL" id="KAH7171516.1"/>
    </source>
</evidence>
<protein>
    <submittedName>
        <fullName evidence="1">Ribonuclease H2 non-catalytic subunit-domain-containing protein</fullName>
    </submittedName>
</protein>
<dbReference type="Pfam" id="PF08615">
    <property type="entry name" value="RNase_H2_suC"/>
    <property type="match status" value="1"/>
</dbReference>
<organism evidence="1 2">
    <name type="scientific">Dactylonectria macrodidyma</name>
    <dbReference type="NCBI Taxonomy" id="307937"/>
    <lineage>
        <taxon>Eukaryota</taxon>
        <taxon>Fungi</taxon>
        <taxon>Dikarya</taxon>
        <taxon>Ascomycota</taxon>
        <taxon>Pezizomycotina</taxon>
        <taxon>Sordariomycetes</taxon>
        <taxon>Hypocreomycetidae</taxon>
        <taxon>Hypocreales</taxon>
        <taxon>Nectriaceae</taxon>
        <taxon>Dactylonectria</taxon>
    </lineage>
</organism>
<dbReference type="CDD" id="cd09271">
    <property type="entry name" value="RNase_H2-C"/>
    <property type="match status" value="1"/>
</dbReference>
<dbReference type="PANTHER" id="PTHR47204:SF1">
    <property type="entry name" value="RIBONUCLEASE H2 SUBUNIT C"/>
    <property type="match status" value="1"/>
</dbReference>
<dbReference type="GO" id="GO:0006401">
    <property type="term" value="P:RNA catabolic process"/>
    <property type="evidence" value="ECO:0007669"/>
    <property type="project" value="InterPro"/>
</dbReference>
<gene>
    <name evidence="1" type="ORF">EDB81DRAFT_778673</name>
</gene>
<reference evidence="1" key="1">
    <citation type="journal article" date="2021" name="Nat. Commun.">
        <title>Genetic determinants of endophytism in the Arabidopsis root mycobiome.</title>
        <authorList>
            <person name="Mesny F."/>
            <person name="Miyauchi S."/>
            <person name="Thiergart T."/>
            <person name="Pickel B."/>
            <person name="Atanasova L."/>
            <person name="Karlsson M."/>
            <person name="Huettel B."/>
            <person name="Barry K.W."/>
            <person name="Haridas S."/>
            <person name="Chen C."/>
            <person name="Bauer D."/>
            <person name="Andreopoulos W."/>
            <person name="Pangilinan J."/>
            <person name="LaButti K."/>
            <person name="Riley R."/>
            <person name="Lipzen A."/>
            <person name="Clum A."/>
            <person name="Drula E."/>
            <person name="Henrissat B."/>
            <person name="Kohler A."/>
            <person name="Grigoriev I.V."/>
            <person name="Martin F.M."/>
            <person name="Hacquard S."/>
        </authorList>
    </citation>
    <scope>NUCLEOTIDE SEQUENCE</scope>
    <source>
        <strain evidence="1">MPI-CAGE-AT-0147</strain>
    </source>
</reference>
<dbReference type="EMBL" id="JAGMUV010000002">
    <property type="protein sequence ID" value="KAH7171516.1"/>
    <property type="molecule type" value="Genomic_DNA"/>
</dbReference>
<dbReference type="PANTHER" id="PTHR47204">
    <property type="entry name" value="OS02G0168900 PROTEIN"/>
    <property type="match status" value="1"/>
</dbReference>
<dbReference type="Proteomes" id="UP000738349">
    <property type="component" value="Unassembled WGS sequence"/>
</dbReference>
<dbReference type="GO" id="GO:0032299">
    <property type="term" value="C:ribonuclease H2 complex"/>
    <property type="evidence" value="ECO:0007669"/>
    <property type="project" value="InterPro"/>
</dbReference>
<accession>A0A9P9JMG7</accession>
<comment type="caution">
    <text evidence="1">The sequence shown here is derived from an EMBL/GenBank/DDBJ whole genome shotgun (WGS) entry which is preliminary data.</text>
</comment>
<sequence length="154" mass="17149">MSQPMLSLEAGDETPKVMANILPCRIHHNGPVEPVSAYWAPTSTDDGTKTAYFRGRKLQGKSIKLPAQYRGIVVQKTKDDALPAAEPVDLVEGEDPPEQVGAMKVIAEFDEMVVWDHGNVNDSTGDPYIRSMEEWLQVANQIHSFQQEDEITQK</sequence>
<dbReference type="InterPro" id="IPR013924">
    <property type="entry name" value="RNase_H2_suC"/>
</dbReference>